<accession>A0A830HFI0</accession>
<organism evidence="1 2">
    <name type="scientific">Pycnococcus provasolii</name>
    <dbReference type="NCBI Taxonomy" id="41880"/>
    <lineage>
        <taxon>Eukaryota</taxon>
        <taxon>Viridiplantae</taxon>
        <taxon>Chlorophyta</taxon>
        <taxon>Pseudoscourfieldiophyceae</taxon>
        <taxon>Pseudoscourfieldiales</taxon>
        <taxon>Pycnococcaceae</taxon>
        <taxon>Pycnococcus</taxon>
    </lineage>
</organism>
<dbReference type="Gene3D" id="3.40.30.10">
    <property type="entry name" value="Glutaredoxin"/>
    <property type="match status" value="1"/>
</dbReference>
<name>A0A830HFI0_9CHLO</name>
<comment type="caution">
    <text evidence="1">The sequence shown here is derived from an EMBL/GenBank/DDBJ whole genome shotgun (WGS) entry which is preliminary data.</text>
</comment>
<dbReference type="Proteomes" id="UP000660262">
    <property type="component" value="Unassembled WGS sequence"/>
</dbReference>
<reference evidence="1" key="1">
    <citation type="submission" date="2020-10" db="EMBL/GenBank/DDBJ databases">
        <title>Unveiling of a novel bifunctional photoreceptor, Dualchrome1, isolated from a cosmopolitan green alga.</title>
        <authorList>
            <person name="Suzuki S."/>
            <person name="Kawachi M."/>
        </authorList>
    </citation>
    <scope>NUCLEOTIDE SEQUENCE</scope>
    <source>
        <strain evidence="1">NIES 2893</strain>
    </source>
</reference>
<evidence type="ECO:0000313" key="1">
    <source>
        <dbReference type="EMBL" id="GHP04391.1"/>
    </source>
</evidence>
<evidence type="ECO:0000313" key="2">
    <source>
        <dbReference type="Proteomes" id="UP000660262"/>
    </source>
</evidence>
<dbReference type="EMBL" id="BNJQ01000007">
    <property type="protein sequence ID" value="GHP04391.1"/>
    <property type="molecule type" value="Genomic_DNA"/>
</dbReference>
<sequence length="140" mass="15373">MPLAALSKVRFVFPFGAARYAPEVEVGTKAVMALYAQFTHANARMTNQDCILESHVLSTREQEQTPHVVVQYSSGETQTIDATGKAQADLVKAIGARSREMATAKFLKESELLKDGRGLRSEKGVFTDIDKKDTRGLTKP</sequence>
<keyword evidence="2" id="KW-1185">Reference proteome</keyword>
<protein>
    <submittedName>
        <fullName evidence="1">Uncharacterized protein</fullName>
    </submittedName>
</protein>
<dbReference type="AlphaFoldDB" id="A0A830HFI0"/>
<proteinExistence type="predicted"/>
<gene>
    <name evidence="1" type="ORF">PPROV_000314500</name>
</gene>